<proteinExistence type="predicted"/>
<feature type="chain" id="PRO_5047074707" description="Lipoprotein" evidence="1">
    <location>
        <begin position="34"/>
        <end position="261"/>
    </location>
</feature>
<organism evidence="2 3">
    <name type="scientific">Lujinxingia sediminis</name>
    <dbReference type="NCBI Taxonomy" id="2480984"/>
    <lineage>
        <taxon>Bacteria</taxon>
        <taxon>Deltaproteobacteria</taxon>
        <taxon>Bradymonadales</taxon>
        <taxon>Lujinxingiaceae</taxon>
        <taxon>Lujinxingia</taxon>
    </lineage>
</organism>
<protein>
    <recommendedName>
        <fullName evidence="4">Lipoprotein</fullName>
    </recommendedName>
</protein>
<evidence type="ECO:0008006" key="4">
    <source>
        <dbReference type="Google" id="ProtNLM"/>
    </source>
</evidence>
<name>A0ABY0CXQ5_9DELT</name>
<sequence length="261" mass="27758">MPLAARHVVARRPIALFALAALALLSNAGCAFSDGEPWGWIEVEVQNAAPGSTTSPRITSVNLELATLRLLSESSASSAPAEFDPASPPPGFSLCHGGHCHADDGRLVPYEDVLRESASGPQVISAIALDEALSPGDSARGRLKITRRGTLSAAEVELNAMELHGTLPHQEATVAYRANIPVKGLRLTMPLDLLVDASSPLQQTLDAKIYLNGDITEGLDLQQATFEEDGTLRITNTRNRALAEELLERVALQLELSPASM</sequence>
<evidence type="ECO:0000313" key="2">
    <source>
        <dbReference type="EMBL" id="RVU48366.1"/>
    </source>
</evidence>
<reference evidence="2 3" key="1">
    <citation type="submission" date="2019-01" db="EMBL/GenBank/DDBJ databases">
        <title>Lujinxingia litoralis gen. nov., sp. nov. and Lujinxingia sediminis gen. nov., sp. nov., new members in the order Bradymonadales, isolated from coastal sediment.</title>
        <authorList>
            <person name="Li C.-M."/>
        </authorList>
    </citation>
    <scope>NUCLEOTIDE SEQUENCE [LARGE SCALE GENOMIC DNA]</scope>
    <source>
        <strain evidence="2 3">SEH01</strain>
    </source>
</reference>
<accession>A0ABY0CXQ5</accession>
<evidence type="ECO:0000313" key="3">
    <source>
        <dbReference type="Proteomes" id="UP000282926"/>
    </source>
</evidence>
<keyword evidence="3" id="KW-1185">Reference proteome</keyword>
<evidence type="ECO:0000256" key="1">
    <source>
        <dbReference type="SAM" id="SignalP"/>
    </source>
</evidence>
<comment type="caution">
    <text evidence="2">The sequence shown here is derived from an EMBL/GenBank/DDBJ whole genome shotgun (WGS) entry which is preliminary data.</text>
</comment>
<dbReference type="RefSeq" id="WP_127779086.1">
    <property type="nucleotide sequence ID" value="NZ_SADD01000001.1"/>
</dbReference>
<feature type="signal peptide" evidence="1">
    <location>
        <begin position="1"/>
        <end position="33"/>
    </location>
</feature>
<dbReference type="EMBL" id="SADD01000001">
    <property type="protein sequence ID" value="RVU48366.1"/>
    <property type="molecule type" value="Genomic_DNA"/>
</dbReference>
<gene>
    <name evidence="2" type="ORF">EA187_02710</name>
</gene>
<keyword evidence="1" id="KW-0732">Signal</keyword>
<dbReference type="Proteomes" id="UP000282926">
    <property type="component" value="Unassembled WGS sequence"/>
</dbReference>